<gene>
    <name evidence="2" type="ORF">SAMN05421877_102180</name>
</gene>
<dbReference type="AlphaFoldDB" id="A0A1H5U4V8"/>
<dbReference type="Pfam" id="PF13302">
    <property type="entry name" value="Acetyltransf_3"/>
    <property type="match status" value="1"/>
</dbReference>
<evidence type="ECO:0000259" key="1">
    <source>
        <dbReference type="Pfam" id="PF13302"/>
    </source>
</evidence>
<dbReference type="PANTHER" id="PTHR43610">
    <property type="entry name" value="BLL6696 PROTEIN"/>
    <property type="match status" value="1"/>
</dbReference>
<dbReference type="GO" id="GO:0016747">
    <property type="term" value="F:acyltransferase activity, transferring groups other than amino-acyl groups"/>
    <property type="evidence" value="ECO:0007669"/>
    <property type="project" value="InterPro"/>
</dbReference>
<dbReference type="InterPro" id="IPR016181">
    <property type="entry name" value="Acyl_CoA_acyltransferase"/>
</dbReference>
<reference evidence="3" key="1">
    <citation type="submission" date="2016-10" db="EMBL/GenBank/DDBJ databases">
        <authorList>
            <person name="Varghese N."/>
            <person name="Submissions S."/>
        </authorList>
    </citation>
    <scope>NUCLEOTIDE SEQUENCE [LARGE SCALE GENOMIC DNA]</scope>
    <source>
        <strain evidence="3">DSM 22361</strain>
    </source>
</reference>
<dbReference type="EMBL" id="FNUT01000002">
    <property type="protein sequence ID" value="SEF70089.1"/>
    <property type="molecule type" value="Genomic_DNA"/>
</dbReference>
<evidence type="ECO:0000313" key="3">
    <source>
        <dbReference type="Proteomes" id="UP000236731"/>
    </source>
</evidence>
<dbReference type="PANTHER" id="PTHR43610:SF1">
    <property type="entry name" value="N-ACETYLTRANSFERASE DOMAIN-CONTAINING PROTEIN"/>
    <property type="match status" value="1"/>
</dbReference>
<dbReference type="Proteomes" id="UP000236731">
    <property type="component" value="Unassembled WGS sequence"/>
</dbReference>
<dbReference type="Gene3D" id="3.40.630.30">
    <property type="match status" value="1"/>
</dbReference>
<dbReference type="SUPFAM" id="SSF55729">
    <property type="entry name" value="Acyl-CoA N-acyltransferases (Nat)"/>
    <property type="match status" value="1"/>
</dbReference>
<dbReference type="InterPro" id="IPR000182">
    <property type="entry name" value="GNAT_dom"/>
</dbReference>
<accession>A0A1H5U4V8</accession>
<proteinExistence type="predicted"/>
<dbReference type="OrthoDB" id="9795199at2"/>
<keyword evidence="3" id="KW-1185">Reference proteome</keyword>
<feature type="domain" description="N-acetyltransferase" evidence="1">
    <location>
        <begin position="15"/>
        <end position="116"/>
    </location>
</feature>
<name>A0A1H5U4V8_9SPHI</name>
<organism evidence="2 3">
    <name type="scientific">Sphingobacterium lactis</name>
    <dbReference type="NCBI Taxonomy" id="797291"/>
    <lineage>
        <taxon>Bacteria</taxon>
        <taxon>Pseudomonadati</taxon>
        <taxon>Bacteroidota</taxon>
        <taxon>Sphingobacteriia</taxon>
        <taxon>Sphingobacteriales</taxon>
        <taxon>Sphingobacteriaceae</taxon>
        <taxon>Sphingobacterium</taxon>
    </lineage>
</organism>
<sequence length="140" mass="16336">MQQPQIRAQHPDKMRYTPLGFTKYFQKLMSGNIAYLILDAKTEMVIGATSFYNFNATENSVAIGYSFLKKEYWGGEYNKSIKKLMMDFAFEQVDQVIYHVASDNLRSQGALKKIGAVKFHEEEQNGQLKYFYVIKKEDYK</sequence>
<protein>
    <recommendedName>
        <fullName evidence="1">N-acetyltransferase domain-containing protein</fullName>
    </recommendedName>
</protein>
<dbReference type="RefSeq" id="WP_103905206.1">
    <property type="nucleotide sequence ID" value="NZ_CP049246.1"/>
</dbReference>
<evidence type="ECO:0000313" key="2">
    <source>
        <dbReference type="EMBL" id="SEF70089.1"/>
    </source>
</evidence>